<dbReference type="EMBL" id="FWYF01000003">
    <property type="protein sequence ID" value="SMD36225.1"/>
    <property type="molecule type" value="Genomic_DNA"/>
</dbReference>
<organism evidence="1 2">
    <name type="scientific">Reichenbachiella faecimaris</name>
    <dbReference type="NCBI Taxonomy" id="692418"/>
    <lineage>
        <taxon>Bacteria</taxon>
        <taxon>Pseudomonadati</taxon>
        <taxon>Bacteroidota</taxon>
        <taxon>Cytophagia</taxon>
        <taxon>Cytophagales</taxon>
        <taxon>Reichenbachiellaceae</taxon>
        <taxon>Reichenbachiella</taxon>
    </lineage>
</organism>
<dbReference type="STRING" id="692418.SAMN04488029_2782"/>
<accession>A0A1W2GHU7</accession>
<evidence type="ECO:0000313" key="1">
    <source>
        <dbReference type="EMBL" id="SMD36225.1"/>
    </source>
</evidence>
<name>A0A1W2GHU7_REIFA</name>
<dbReference type="Proteomes" id="UP000192472">
    <property type="component" value="Unassembled WGS sequence"/>
</dbReference>
<keyword evidence="2" id="KW-1185">Reference proteome</keyword>
<sequence>MKLILSKSVKVNVSFLILLYIQCSKKLDVMSEKKKVVQVKNPKTGRYVKIDREKGRIVAHKKSDGPFKNVAVARKRS</sequence>
<gene>
    <name evidence="1" type="ORF">SAMN04488029_2782</name>
</gene>
<dbReference type="AlphaFoldDB" id="A0A1W2GHU7"/>
<reference evidence="1 2" key="1">
    <citation type="submission" date="2017-04" db="EMBL/GenBank/DDBJ databases">
        <authorList>
            <person name="Afonso C.L."/>
            <person name="Miller P.J."/>
            <person name="Scott M.A."/>
            <person name="Spackman E."/>
            <person name="Goraichik I."/>
            <person name="Dimitrov K.M."/>
            <person name="Suarez D.L."/>
            <person name="Swayne D.E."/>
        </authorList>
    </citation>
    <scope>NUCLEOTIDE SEQUENCE [LARGE SCALE GENOMIC DNA]</scope>
    <source>
        <strain evidence="1 2">DSM 26133</strain>
    </source>
</reference>
<evidence type="ECO:0000313" key="2">
    <source>
        <dbReference type="Proteomes" id="UP000192472"/>
    </source>
</evidence>
<protein>
    <submittedName>
        <fullName evidence="1">Uncharacterized protein</fullName>
    </submittedName>
</protein>
<proteinExistence type="predicted"/>